<protein>
    <submittedName>
        <fullName evidence="1">Uncharacterized protein</fullName>
    </submittedName>
</protein>
<accession>A0ABR6PU81</accession>
<sequence>MNVNTLFLTKFKYLFNKNYQKMTSKSELKKKRMDITSSLLLPAIQQY</sequence>
<organism evidence="1 2">
    <name type="scientific">Chryseobacterium sediminis</name>
    <dbReference type="NCBI Taxonomy" id="1679494"/>
    <lineage>
        <taxon>Bacteria</taxon>
        <taxon>Pseudomonadati</taxon>
        <taxon>Bacteroidota</taxon>
        <taxon>Flavobacteriia</taxon>
        <taxon>Flavobacteriales</taxon>
        <taxon>Weeksellaceae</taxon>
        <taxon>Chryseobacterium group</taxon>
        <taxon>Chryseobacterium</taxon>
    </lineage>
</organism>
<reference evidence="1 2" key="1">
    <citation type="submission" date="2020-08" db="EMBL/GenBank/DDBJ databases">
        <title>Functional genomics of gut bacteria from endangered species of beetles.</title>
        <authorList>
            <person name="Carlos-Shanley C."/>
        </authorList>
    </citation>
    <scope>NUCLEOTIDE SEQUENCE [LARGE SCALE GENOMIC DNA]</scope>
    <source>
        <strain evidence="1 2">S00068</strain>
    </source>
</reference>
<gene>
    <name evidence="1" type="ORF">HNP24_000214</name>
</gene>
<dbReference type="Proteomes" id="UP000587367">
    <property type="component" value="Unassembled WGS sequence"/>
</dbReference>
<name>A0ABR6PU81_9FLAO</name>
<proteinExistence type="predicted"/>
<evidence type="ECO:0000313" key="1">
    <source>
        <dbReference type="EMBL" id="MBB6329264.1"/>
    </source>
</evidence>
<evidence type="ECO:0000313" key="2">
    <source>
        <dbReference type="Proteomes" id="UP000587367"/>
    </source>
</evidence>
<keyword evidence="2" id="KW-1185">Reference proteome</keyword>
<dbReference type="EMBL" id="JACHKS010000001">
    <property type="protein sequence ID" value="MBB6329264.1"/>
    <property type="molecule type" value="Genomic_DNA"/>
</dbReference>
<comment type="caution">
    <text evidence="1">The sequence shown here is derived from an EMBL/GenBank/DDBJ whole genome shotgun (WGS) entry which is preliminary data.</text>
</comment>